<feature type="compositionally biased region" description="Pro residues" evidence="4">
    <location>
        <begin position="728"/>
        <end position="741"/>
    </location>
</feature>
<evidence type="ECO:0000256" key="1">
    <source>
        <dbReference type="ARBA" id="ARBA00023018"/>
    </source>
</evidence>
<protein>
    <submittedName>
        <fullName evidence="8">SH3 and multiple ankyrin repeat domains protein 3-like</fullName>
    </submittedName>
</protein>
<feature type="compositionally biased region" description="Basic residues" evidence="4">
    <location>
        <begin position="353"/>
        <end position="366"/>
    </location>
</feature>
<feature type="domain" description="PDZ" evidence="6">
    <location>
        <begin position="431"/>
        <end position="524"/>
    </location>
</feature>
<dbReference type="InterPro" id="IPR036034">
    <property type="entry name" value="PDZ_sf"/>
</dbReference>
<dbReference type="Gene3D" id="3.10.20.90">
    <property type="entry name" value="Phosphatidylinositol 3-kinase Catalytic Subunit, Chain A, domain 1"/>
    <property type="match status" value="1"/>
</dbReference>
<dbReference type="InterPro" id="IPR001478">
    <property type="entry name" value="PDZ"/>
</dbReference>
<dbReference type="GO" id="GO:0030160">
    <property type="term" value="F:synaptic receptor adaptor activity"/>
    <property type="evidence" value="ECO:0007669"/>
    <property type="project" value="TreeGrafter"/>
</dbReference>
<reference evidence="8" key="1">
    <citation type="submission" date="2022-10" db="UniProtKB">
        <authorList>
            <consortium name="WormBaseParasite"/>
        </authorList>
    </citation>
    <scope>IDENTIFICATION</scope>
    <source>
        <strain evidence="8">MHco3</strain>
    </source>
</reference>
<dbReference type="Pfam" id="PF00536">
    <property type="entry name" value="SAM_1"/>
    <property type="match status" value="1"/>
</dbReference>
<feature type="repeat" description="ANK" evidence="3">
    <location>
        <begin position="180"/>
        <end position="212"/>
    </location>
</feature>
<feature type="compositionally biased region" description="Low complexity" evidence="4">
    <location>
        <begin position="397"/>
        <end position="408"/>
    </location>
</feature>
<evidence type="ECO:0000256" key="4">
    <source>
        <dbReference type="SAM" id="MobiDB-lite"/>
    </source>
</evidence>
<dbReference type="SMART" id="SM00228">
    <property type="entry name" value="PDZ"/>
    <property type="match status" value="1"/>
</dbReference>
<dbReference type="SMART" id="SM00248">
    <property type="entry name" value="ANK"/>
    <property type="match status" value="6"/>
</dbReference>
<evidence type="ECO:0000313" key="7">
    <source>
        <dbReference type="Proteomes" id="UP000025227"/>
    </source>
</evidence>
<feature type="compositionally biased region" description="Polar residues" evidence="4">
    <location>
        <begin position="635"/>
        <end position="649"/>
    </location>
</feature>
<keyword evidence="3" id="KW-0040">ANK repeat</keyword>
<dbReference type="Pfam" id="PF12796">
    <property type="entry name" value="Ank_2"/>
    <property type="match status" value="2"/>
</dbReference>
<name>A0A912M3P2_HAECO</name>
<feature type="region of interest" description="Disordered" evidence="4">
    <location>
        <begin position="629"/>
        <end position="839"/>
    </location>
</feature>
<dbReference type="SUPFAM" id="SSF50156">
    <property type="entry name" value="PDZ domain-like"/>
    <property type="match status" value="1"/>
</dbReference>
<dbReference type="InterPro" id="IPR002110">
    <property type="entry name" value="Ankyrin_rpt"/>
</dbReference>
<feature type="compositionally biased region" description="Pro residues" evidence="4">
    <location>
        <begin position="806"/>
        <end position="816"/>
    </location>
</feature>
<dbReference type="SUPFAM" id="SSF47769">
    <property type="entry name" value="SAM/Pointed domain"/>
    <property type="match status" value="1"/>
</dbReference>
<feature type="region of interest" description="Disordered" evidence="4">
    <location>
        <begin position="847"/>
        <end position="866"/>
    </location>
</feature>
<proteinExistence type="predicted"/>
<dbReference type="InterPro" id="IPR041489">
    <property type="entry name" value="PDZ_6"/>
</dbReference>
<dbReference type="PROSITE" id="PS50088">
    <property type="entry name" value="ANK_REPEAT"/>
    <property type="match status" value="3"/>
</dbReference>
<feature type="region of interest" description="Disordered" evidence="4">
    <location>
        <begin position="339"/>
        <end position="410"/>
    </location>
</feature>
<evidence type="ECO:0000256" key="3">
    <source>
        <dbReference type="PROSITE-ProRule" id="PRU00023"/>
    </source>
</evidence>
<dbReference type="PANTHER" id="PTHR24135">
    <property type="entry name" value="SH3 AND MULTIPLE ANKYRIN REPEAT DOMAINS PROTEIN"/>
    <property type="match status" value="1"/>
</dbReference>
<feature type="repeat" description="ANK" evidence="3">
    <location>
        <begin position="146"/>
        <end position="179"/>
    </location>
</feature>
<evidence type="ECO:0000256" key="2">
    <source>
        <dbReference type="ARBA" id="ARBA00034105"/>
    </source>
</evidence>
<keyword evidence="1" id="KW-0770">Synapse</keyword>
<dbReference type="CDD" id="cd06746">
    <property type="entry name" value="PDZ_SHANK1_3-like"/>
    <property type="match status" value="1"/>
</dbReference>
<dbReference type="GO" id="GO:0043197">
    <property type="term" value="C:dendritic spine"/>
    <property type="evidence" value="ECO:0007669"/>
    <property type="project" value="TreeGrafter"/>
</dbReference>
<dbReference type="InterPro" id="IPR036770">
    <property type="entry name" value="Ankyrin_rpt-contain_sf"/>
</dbReference>
<feature type="compositionally biased region" description="Pro residues" evidence="4">
    <location>
        <begin position="787"/>
        <end position="796"/>
    </location>
</feature>
<evidence type="ECO:0000313" key="8">
    <source>
        <dbReference type="WBParaSite" id="HCON_00055160-00002"/>
    </source>
</evidence>
<dbReference type="Gene3D" id="1.25.40.20">
    <property type="entry name" value="Ankyrin repeat-containing domain"/>
    <property type="match status" value="2"/>
</dbReference>
<feature type="compositionally biased region" description="Basic and acidic residues" evidence="4">
    <location>
        <begin position="849"/>
        <end position="858"/>
    </location>
</feature>
<feature type="compositionally biased region" description="Polar residues" evidence="4">
    <location>
        <begin position="742"/>
        <end position="773"/>
    </location>
</feature>
<dbReference type="SMART" id="SM00454">
    <property type="entry name" value="SAM"/>
    <property type="match status" value="1"/>
</dbReference>
<dbReference type="PROSITE" id="PS50106">
    <property type="entry name" value="PDZ"/>
    <property type="match status" value="1"/>
</dbReference>
<feature type="compositionally biased region" description="Low complexity" evidence="4">
    <location>
        <begin position="822"/>
        <end position="831"/>
    </location>
</feature>
<feature type="compositionally biased region" description="Polar residues" evidence="4">
    <location>
        <begin position="658"/>
        <end position="692"/>
    </location>
</feature>
<dbReference type="Pfam" id="PF17820">
    <property type="entry name" value="PDZ_6"/>
    <property type="match status" value="1"/>
</dbReference>
<dbReference type="SUPFAM" id="SSF48403">
    <property type="entry name" value="Ankyrin repeat"/>
    <property type="match status" value="1"/>
</dbReference>
<dbReference type="Gene3D" id="2.30.42.10">
    <property type="match status" value="1"/>
</dbReference>
<dbReference type="PROSITE" id="PS50297">
    <property type="entry name" value="ANK_REP_REGION"/>
    <property type="match status" value="2"/>
</dbReference>
<dbReference type="OrthoDB" id="445896at2759"/>
<dbReference type="CDD" id="cd17091">
    <property type="entry name" value="FERM_F0_SHANK"/>
    <property type="match status" value="1"/>
</dbReference>
<feature type="region of interest" description="Disordered" evidence="4">
    <location>
        <begin position="532"/>
        <end position="564"/>
    </location>
</feature>
<sequence>MDMDGDEETINIQIYVPEIQVRKCLTVSLDDFVWDVKRKLLATLPQALPQAFNYGLFLPPCDGRAGKFLLEDRVVRDYPFHDCVPYLELKYKKRVYKMLNLDEKHLKSMHSKATLKKFMDYVQSKNAEKVEKLCAQGLDANFHDAQGETPLTLAAGVPSNRAVLVALVGGGAHIDFRNSEGQTAMHKAAFLSSCENVKALLELGASPNYRDPIGLTPLYYNMLTTDSNDQVAEMLLKEASDLGVTDMHGNHEIHQACKNGLAKHIEHLLFYGAVVDAENVNGNTPLHVCSVNNRPDCARVLLFRGANHLAVNKQGQTALHVAHIVGTTAVAEVIASHNPSASVPYRGTPQYSTRRRLTSSLSKRRSLSQSSIYSQDIYGTPQSQRSKPPQPAPSPTPSRISRSTVTPSEYGTMRRFTPAMAPGHEANVPRILVIPRGPKGFGFILRGAKHVASPMDFEPSPLSPALQFFEGVDMSGMAMRAGLRPGDYLLEIDGIDVRCASHEQVVHLIQQAGVTITLKVITVDPSSLSMTATATVSRPRSVGSGSYMAPPPPPPVRHPSTSLSLRGSQSLYGFTGGNEEYYSPAQLRSNYGETHCASVKQRHGGGRRISAAELESLMIRQGERHTYQPIPYDQESISSQTPKKYNSVSDMKRRKQRTAPSPQGLQRSYDYQNNQPMNSIYGSPMKTYSSSPDIPHMNSFELAEDETSSTTSQSDDRLGPYRPAFRPKTPPPPPPPPPPQASIPQNSSPQRLPSSPYSSSYVKQNSPSGSTTMHIVLPPTHESDHTPSPPPLPQSSPPSSTSSNIVPPPPPPPPPNLLKMQTSSTSSTSSTGVTKAGISVEALRSVSLKKAEPEEKKPSIQVGLSTNGSADFQADLRNALAKRRSKVALEQDEEEKSDVDGRFGGLSLRETVRENVPTKDVKQHSPPGIANKKDSGYTSSRTSLEPSEYGEERSEVNASRPHFTVDTSTSRHNVTIISQNIEDNYGARKNIDNMSVSSTLSTLSGCSSESRSTTLIPVVPPIDYDDPDSGTGGSDSDMQNAEGGSFERKILLKWTCADAIQWLISLGLDEYMSAFQARRVDGRALTNCDRTAFTQLGVTRIAHRQKMEASLRRYMGNM</sequence>
<dbReference type="Proteomes" id="UP000025227">
    <property type="component" value="Unplaced"/>
</dbReference>
<keyword evidence="7" id="KW-1185">Reference proteome</keyword>
<feature type="region of interest" description="Disordered" evidence="4">
    <location>
        <begin position="1020"/>
        <end position="1042"/>
    </location>
</feature>
<evidence type="ECO:0000259" key="6">
    <source>
        <dbReference type="PROSITE" id="PS50106"/>
    </source>
</evidence>
<dbReference type="WBParaSite" id="HCON_00055160-00002">
    <property type="protein sequence ID" value="HCON_00055160-00002"/>
    <property type="gene ID" value="HCON_00055160"/>
</dbReference>
<dbReference type="InterPro" id="IPR013761">
    <property type="entry name" value="SAM/pointed_sf"/>
</dbReference>
<comment type="subcellular location">
    <subcellularLocation>
        <location evidence="2">Postsynaptic density</location>
    </subcellularLocation>
</comment>
<dbReference type="AlphaFoldDB" id="A0A912M3P2"/>
<dbReference type="GO" id="GO:0045211">
    <property type="term" value="C:postsynaptic membrane"/>
    <property type="evidence" value="ECO:0007669"/>
    <property type="project" value="TreeGrafter"/>
</dbReference>
<feature type="domain" description="SAM" evidence="5">
    <location>
        <begin position="1054"/>
        <end position="1117"/>
    </location>
</feature>
<feature type="repeat" description="ANK" evidence="3">
    <location>
        <begin position="281"/>
        <end position="313"/>
    </location>
</feature>
<dbReference type="GO" id="GO:0014069">
    <property type="term" value="C:postsynaptic density"/>
    <property type="evidence" value="ECO:0007669"/>
    <property type="project" value="UniProtKB-SubCell"/>
</dbReference>
<dbReference type="InterPro" id="IPR051569">
    <property type="entry name" value="SHANK"/>
</dbReference>
<dbReference type="PROSITE" id="PS50105">
    <property type="entry name" value="SAM_DOMAIN"/>
    <property type="match status" value="1"/>
</dbReference>
<feature type="compositionally biased region" description="Polar residues" evidence="4">
    <location>
        <begin position="936"/>
        <end position="945"/>
    </location>
</feature>
<dbReference type="GO" id="GO:0035255">
    <property type="term" value="F:ionotropic glutamate receptor binding"/>
    <property type="evidence" value="ECO:0007669"/>
    <property type="project" value="TreeGrafter"/>
</dbReference>
<organism evidence="7 8">
    <name type="scientific">Haemonchus contortus</name>
    <name type="common">Barber pole worm</name>
    <dbReference type="NCBI Taxonomy" id="6289"/>
    <lineage>
        <taxon>Eukaryota</taxon>
        <taxon>Metazoa</taxon>
        <taxon>Ecdysozoa</taxon>
        <taxon>Nematoda</taxon>
        <taxon>Chromadorea</taxon>
        <taxon>Rhabditida</taxon>
        <taxon>Rhabditina</taxon>
        <taxon>Rhabditomorpha</taxon>
        <taxon>Strongyloidea</taxon>
        <taxon>Trichostrongylidae</taxon>
        <taxon>Haemonchus</taxon>
    </lineage>
</organism>
<dbReference type="Gene3D" id="1.10.150.50">
    <property type="entry name" value="Transcription Factor, Ets-1"/>
    <property type="match status" value="1"/>
</dbReference>
<evidence type="ECO:0000259" key="5">
    <source>
        <dbReference type="PROSITE" id="PS50105"/>
    </source>
</evidence>
<feature type="region of interest" description="Disordered" evidence="4">
    <location>
        <begin position="884"/>
        <end position="967"/>
    </location>
</feature>
<dbReference type="InterPro" id="IPR001660">
    <property type="entry name" value="SAM"/>
</dbReference>
<feature type="compositionally biased region" description="Basic and acidic residues" evidence="4">
    <location>
        <begin position="910"/>
        <end position="923"/>
    </location>
</feature>
<accession>A0A912M3P2</accession>
<dbReference type="PANTHER" id="PTHR24135:SF28">
    <property type="entry name" value="LD13733P"/>
    <property type="match status" value="1"/>
</dbReference>